<reference evidence="4" key="1">
    <citation type="journal article" date="2016" name="Nature">
        <title>The genome of the seagrass Zostera marina reveals angiosperm adaptation to the sea.</title>
        <authorList>
            <person name="Olsen J.L."/>
            <person name="Rouze P."/>
            <person name="Verhelst B."/>
            <person name="Lin Y.-C."/>
            <person name="Bayer T."/>
            <person name="Collen J."/>
            <person name="Dattolo E."/>
            <person name="De Paoli E."/>
            <person name="Dittami S."/>
            <person name="Maumus F."/>
            <person name="Michel G."/>
            <person name="Kersting A."/>
            <person name="Lauritano C."/>
            <person name="Lohaus R."/>
            <person name="Toepel M."/>
            <person name="Tonon T."/>
            <person name="Vanneste K."/>
            <person name="Amirebrahimi M."/>
            <person name="Brakel J."/>
            <person name="Bostroem C."/>
            <person name="Chovatia M."/>
            <person name="Grimwood J."/>
            <person name="Jenkins J.W."/>
            <person name="Jueterbock A."/>
            <person name="Mraz A."/>
            <person name="Stam W.T."/>
            <person name="Tice H."/>
            <person name="Bornberg-Bauer E."/>
            <person name="Green P.J."/>
            <person name="Pearson G.A."/>
            <person name="Procaccini G."/>
            <person name="Duarte C.M."/>
            <person name="Schmutz J."/>
            <person name="Reusch T.B.H."/>
            <person name="Van de Peer Y."/>
        </authorList>
    </citation>
    <scope>NUCLEOTIDE SEQUENCE [LARGE SCALE GENOMIC DNA]</scope>
    <source>
        <strain evidence="4">cv. Finnish</strain>
    </source>
</reference>
<accession>A0A0K9PKG3</accession>
<dbReference type="InterPro" id="IPR036047">
    <property type="entry name" value="F-box-like_dom_sf"/>
</dbReference>
<dbReference type="PANTHER" id="PTHR46731">
    <property type="entry name" value="F-BOX ONLY PROTEIN 15"/>
    <property type="match status" value="1"/>
</dbReference>
<keyword evidence="4" id="KW-1185">Reference proteome</keyword>
<evidence type="ECO:0000313" key="3">
    <source>
        <dbReference type="EMBL" id="KMZ69461.1"/>
    </source>
</evidence>
<evidence type="ECO:0000313" key="4">
    <source>
        <dbReference type="Proteomes" id="UP000036987"/>
    </source>
</evidence>
<dbReference type="InterPro" id="IPR001810">
    <property type="entry name" value="F-box_dom"/>
</dbReference>
<dbReference type="Proteomes" id="UP000036987">
    <property type="component" value="Unassembled WGS sequence"/>
</dbReference>
<dbReference type="OrthoDB" id="2398163at2759"/>
<feature type="domain" description="F-box" evidence="2">
    <location>
        <begin position="47"/>
        <end position="94"/>
    </location>
</feature>
<dbReference type="AlphaFoldDB" id="A0A0K9PKG3"/>
<dbReference type="SUPFAM" id="SSF81383">
    <property type="entry name" value="F-box domain"/>
    <property type="match status" value="1"/>
</dbReference>
<dbReference type="PANTHER" id="PTHR46731:SF1">
    <property type="entry name" value="F-BOX ONLY PROTEIN 15"/>
    <property type="match status" value="1"/>
</dbReference>
<name>A0A0K9PKG3_ZOSMR</name>
<evidence type="ECO:0000259" key="2">
    <source>
        <dbReference type="PROSITE" id="PS50181"/>
    </source>
</evidence>
<dbReference type="Pfam" id="PF00646">
    <property type="entry name" value="F-box"/>
    <property type="match status" value="1"/>
</dbReference>
<gene>
    <name evidence="3" type="ORF">ZOSMA_213G00020</name>
</gene>
<dbReference type="CDD" id="cd09917">
    <property type="entry name" value="F-box_SF"/>
    <property type="match status" value="1"/>
</dbReference>
<evidence type="ECO:0000256" key="1">
    <source>
        <dbReference type="SAM" id="MobiDB-lite"/>
    </source>
</evidence>
<proteinExistence type="predicted"/>
<dbReference type="EMBL" id="LFYR01000766">
    <property type="protein sequence ID" value="KMZ69461.1"/>
    <property type="molecule type" value="Genomic_DNA"/>
</dbReference>
<feature type="region of interest" description="Disordered" evidence="1">
    <location>
        <begin position="1"/>
        <end position="41"/>
    </location>
</feature>
<protein>
    <recommendedName>
        <fullName evidence="2">F-box domain-containing protein</fullName>
    </recommendedName>
</protein>
<sequence length="127" mass="14613">MEKKGGGQDSECSKYEMEESPSEENRKIRRDKAEEAGAEENIEGRTFPMALSLPDDLIGRVFSQLDCVDLLECSVVCKQWYRDSAELREAWRNEYLEAWRCYGLCIKRQTHPPSSTCSITSVHSWCP</sequence>
<organism evidence="3 4">
    <name type="scientific">Zostera marina</name>
    <name type="common">Eelgrass</name>
    <dbReference type="NCBI Taxonomy" id="29655"/>
    <lineage>
        <taxon>Eukaryota</taxon>
        <taxon>Viridiplantae</taxon>
        <taxon>Streptophyta</taxon>
        <taxon>Embryophyta</taxon>
        <taxon>Tracheophyta</taxon>
        <taxon>Spermatophyta</taxon>
        <taxon>Magnoliopsida</taxon>
        <taxon>Liliopsida</taxon>
        <taxon>Zosteraceae</taxon>
        <taxon>Zostera</taxon>
    </lineage>
</organism>
<dbReference type="SMART" id="SM00256">
    <property type="entry name" value="FBOX"/>
    <property type="match status" value="1"/>
</dbReference>
<dbReference type="Gene3D" id="1.20.1280.50">
    <property type="match status" value="1"/>
</dbReference>
<dbReference type="OMA" id="NLRTWCP"/>
<feature type="compositionally biased region" description="Basic and acidic residues" evidence="1">
    <location>
        <begin position="1"/>
        <end position="35"/>
    </location>
</feature>
<dbReference type="PROSITE" id="PS50181">
    <property type="entry name" value="FBOX"/>
    <property type="match status" value="1"/>
</dbReference>
<comment type="caution">
    <text evidence="3">The sequence shown here is derived from an EMBL/GenBank/DDBJ whole genome shotgun (WGS) entry which is preliminary data.</text>
</comment>